<dbReference type="Gene3D" id="4.10.1250.10">
    <property type="entry name" value="Aminomethyltransferase fragment"/>
    <property type="match status" value="1"/>
</dbReference>
<dbReference type="SMR" id="G1TMS7"/>
<reference evidence="5" key="2">
    <citation type="submission" date="2025-08" db="UniProtKB">
        <authorList>
            <consortium name="Ensembl"/>
        </authorList>
    </citation>
    <scope>IDENTIFICATION</scope>
    <source>
        <strain evidence="5">Thorbecke</strain>
    </source>
</reference>
<dbReference type="InterPro" id="IPR027266">
    <property type="entry name" value="TrmE/GcvT-like"/>
</dbReference>
<feature type="domain" description="GCVT N-terminal" evidence="3">
    <location>
        <begin position="66"/>
        <end position="177"/>
    </location>
</feature>
<organism evidence="5 6">
    <name type="scientific">Oryctolagus cuniculus</name>
    <name type="common">Rabbit</name>
    <dbReference type="NCBI Taxonomy" id="9986"/>
    <lineage>
        <taxon>Eukaryota</taxon>
        <taxon>Metazoa</taxon>
        <taxon>Chordata</taxon>
        <taxon>Craniata</taxon>
        <taxon>Vertebrata</taxon>
        <taxon>Euteleostomi</taxon>
        <taxon>Mammalia</taxon>
        <taxon>Eutheria</taxon>
        <taxon>Euarchontoglires</taxon>
        <taxon>Glires</taxon>
        <taxon>Lagomorpha</taxon>
        <taxon>Leporidae</taxon>
        <taxon>Oryctolagus</taxon>
    </lineage>
</organism>
<dbReference type="Gene3D" id="2.40.30.110">
    <property type="entry name" value="Aminomethyltransferase beta-barrel domains"/>
    <property type="match status" value="1"/>
</dbReference>
<evidence type="ECO:0000256" key="1">
    <source>
        <dbReference type="ARBA" id="ARBA00008609"/>
    </source>
</evidence>
<dbReference type="STRING" id="9986.ENSOCUP00000018289"/>
<proteinExistence type="inferred from homology"/>
<dbReference type="PANTHER" id="PTHR43757">
    <property type="entry name" value="AMINOMETHYLTRANSFERASE"/>
    <property type="match status" value="1"/>
</dbReference>
<reference evidence="5" key="3">
    <citation type="submission" date="2025-09" db="UniProtKB">
        <authorList>
            <consortium name="Ensembl"/>
        </authorList>
    </citation>
    <scope>IDENTIFICATION</scope>
    <source>
        <strain evidence="5">Thorbecke</strain>
    </source>
</reference>
<dbReference type="Pfam" id="PF08669">
    <property type="entry name" value="GCV_T_C"/>
    <property type="match status" value="1"/>
</dbReference>
<dbReference type="InterPro" id="IPR028896">
    <property type="entry name" value="GcvT/YgfZ/DmdA"/>
</dbReference>
<accession>G1TMS7</accession>
<dbReference type="InterPro" id="IPR029043">
    <property type="entry name" value="GcvT/YgfZ_C"/>
</dbReference>
<reference evidence="5 6" key="1">
    <citation type="journal article" date="2011" name="Nature">
        <title>A high-resolution map of human evolutionary constraint using 29 mammals.</title>
        <authorList>
            <person name="Lindblad-Toh K."/>
            <person name="Garber M."/>
            <person name="Zuk O."/>
            <person name="Lin M.F."/>
            <person name="Parker B.J."/>
            <person name="Washietl S."/>
            <person name="Kheradpour P."/>
            <person name="Ernst J."/>
            <person name="Jordan G."/>
            <person name="Mauceli E."/>
            <person name="Ward L.D."/>
            <person name="Lowe C.B."/>
            <person name="Holloway A.K."/>
            <person name="Clamp M."/>
            <person name="Gnerre S."/>
            <person name="Alfoldi J."/>
            <person name="Beal K."/>
            <person name="Chang J."/>
            <person name="Clawson H."/>
            <person name="Cuff J."/>
            <person name="Di Palma F."/>
            <person name="Fitzgerald S."/>
            <person name="Flicek P."/>
            <person name="Guttman M."/>
            <person name="Hubisz M.J."/>
            <person name="Jaffe D.B."/>
            <person name="Jungreis I."/>
            <person name="Kent W.J."/>
            <person name="Kostka D."/>
            <person name="Lara M."/>
            <person name="Martins A.L."/>
            <person name="Massingham T."/>
            <person name="Moltke I."/>
            <person name="Raney B.J."/>
            <person name="Rasmussen M.D."/>
            <person name="Robinson J."/>
            <person name="Stark A."/>
            <person name="Vilella A.J."/>
            <person name="Wen J."/>
            <person name="Xie X."/>
            <person name="Zody M.C."/>
            <person name="Baldwin J."/>
            <person name="Bloom T."/>
            <person name="Chin C.W."/>
            <person name="Heiman D."/>
            <person name="Nicol R."/>
            <person name="Nusbaum C."/>
            <person name="Young S."/>
            <person name="Wilkinson J."/>
            <person name="Worley K.C."/>
            <person name="Kovar C.L."/>
            <person name="Muzny D.M."/>
            <person name="Gibbs R.A."/>
            <person name="Cree A."/>
            <person name="Dihn H.H."/>
            <person name="Fowler G."/>
            <person name="Jhangiani S."/>
            <person name="Joshi V."/>
            <person name="Lee S."/>
            <person name="Lewis L.R."/>
            <person name="Nazareth L.V."/>
            <person name="Okwuonu G."/>
            <person name="Santibanez J."/>
            <person name="Warren W.C."/>
            <person name="Mardis E.R."/>
            <person name="Weinstock G.M."/>
            <person name="Wilson R.K."/>
            <person name="Delehaunty K."/>
            <person name="Dooling D."/>
            <person name="Fronik C."/>
            <person name="Fulton L."/>
            <person name="Fulton B."/>
            <person name="Graves T."/>
            <person name="Minx P."/>
            <person name="Sodergren E."/>
            <person name="Birney E."/>
            <person name="Margulies E.H."/>
            <person name="Herrero J."/>
            <person name="Green E.D."/>
            <person name="Haussler D."/>
            <person name="Siepel A."/>
            <person name="Goldman N."/>
            <person name="Pollard K.S."/>
            <person name="Pedersen J.S."/>
            <person name="Lander E.S."/>
            <person name="Kellis M."/>
        </authorList>
    </citation>
    <scope>NUCLEOTIDE SEQUENCE [LARGE SCALE GENOMIC DNA]</scope>
    <source>
        <strain evidence="6">Thorbecke</strain>
    </source>
</reference>
<dbReference type="Pfam" id="PF01571">
    <property type="entry name" value="GCV_T"/>
    <property type="match status" value="1"/>
</dbReference>
<evidence type="ECO:0000256" key="2">
    <source>
        <dbReference type="SAM" id="MobiDB-lite"/>
    </source>
</evidence>
<dbReference type="SUPFAM" id="SSF103025">
    <property type="entry name" value="Folate-binding domain"/>
    <property type="match status" value="1"/>
</dbReference>
<keyword evidence="6" id="KW-1185">Reference proteome</keyword>
<evidence type="ECO:0000313" key="5">
    <source>
        <dbReference type="Ensembl" id="ENSOCUP00000018289.2"/>
    </source>
</evidence>
<dbReference type="Gene3D" id="3.30.1360.120">
    <property type="entry name" value="Probable tRNA modification gtpase trme, domain 1"/>
    <property type="match status" value="1"/>
</dbReference>
<dbReference type="Ensembl" id="ENSOCUT00000029234.2">
    <property type="protein sequence ID" value="ENSOCUP00000018289.2"/>
    <property type="gene ID" value="ENSOCUG00000022161.2"/>
</dbReference>
<sequence length="296" mass="31658">MQGRGGGQSRARSEQELLGWGLGAARICPDPATQCHPHKSLCGPGASCSRWLVVTPLEARAPCGFRAILQEVLDTDLSNEGFPFSTHKLVRAAGHLVRAVRLSFVGELGWELHVPKASCVPVYRAVMAAGAKHGLVNAGYRAIDSLSAEKGYRHWHADLRTDDSPLEAGLAFTCKLRSPVAFLGREALQEQRAAGLRRRLVCFTLEEKVPLFGLEAIWRSGQVVGHVRRADFGFAINKTIAYGYVREPGGGPVSPPGPHAAPAPHLGTWGEGAQPRAQLPRPGLGTGTAASLSGRF</sequence>
<dbReference type="eggNOG" id="KOG2844">
    <property type="taxonomic scope" value="Eukaryota"/>
</dbReference>
<dbReference type="SUPFAM" id="SSF101790">
    <property type="entry name" value="Aminomethyltransferase beta-barrel domain"/>
    <property type="match status" value="1"/>
</dbReference>
<dbReference type="HOGENOM" id="CLU_083423_0_0_1"/>
<dbReference type="FunFam" id="3.30.1360.120:FF:000023">
    <property type="entry name" value="Sarcosine dehydrogenase"/>
    <property type="match status" value="1"/>
</dbReference>
<dbReference type="GO" id="GO:0005739">
    <property type="term" value="C:mitochondrion"/>
    <property type="evidence" value="ECO:0007669"/>
    <property type="project" value="TreeGrafter"/>
</dbReference>
<feature type="region of interest" description="Disordered" evidence="2">
    <location>
        <begin position="251"/>
        <end position="296"/>
    </location>
</feature>
<name>G1TMS7_RABIT</name>
<dbReference type="InterPro" id="IPR006222">
    <property type="entry name" value="GCVT_N"/>
</dbReference>
<dbReference type="InterPro" id="IPR013977">
    <property type="entry name" value="GcvT_C"/>
</dbReference>
<dbReference type="PANTHER" id="PTHR43757:SF11">
    <property type="entry name" value="SARCOSINE DEHYDROGENASE"/>
    <property type="match status" value="1"/>
</dbReference>
<dbReference type="Proteomes" id="UP000001811">
    <property type="component" value="Unplaced"/>
</dbReference>
<evidence type="ECO:0008006" key="7">
    <source>
        <dbReference type="Google" id="ProtNLM"/>
    </source>
</evidence>
<dbReference type="AlphaFoldDB" id="G1TMS7"/>
<dbReference type="Bgee" id="ENSOCUG00000022161">
    <property type="expression patterns" value="Expressed in liver and 17 other cell types or tissues"/>
</dbReference>
<evidence type="ECO:0000259" key="4">
    <source>
        <dbReference type="Pfam" id="PF08669"/>
    </source>
</evidence>
<protein>
    <recommendedName>
        <fullName evidence="7">Aminomethyltransferase folate-binding domain-containing protein</fullName>
    </recommendedName>
</protein>
<dbReference type="GeneTree" id="ENSGT00940000166736"/>
<evidence type="ECO:0000313" key="6">
    <source>
        <dbReference type="Proteomes" id="UP000001811"/>
    </source>
</evidence>
<feature type="domain" description="Aminomethyltransferase C-terminal" evidence="4">
    <location>
        <begin position="198"/>
        <end position="246"/>
    </location>
</feature>
<evidence type="ECO:0000259" key="3">
    <source>
        <dbReference type="Pfam" id="PF01571"/>
    </source>
</evidence>
<dbReference type="InParanoid" id="G1TMS7"/>
<comment type="similarity">
    <text evidence="1">Belongs to the GcvT family.</text>
</comment>